<dbReference type="AlphaFoldDB" id="A0AAE0HX26"/>
<feature type="transmembrane region" description="Helical" evidence="6">
    <location>
        <begin position="40"/>
        <end position="65"/>
    </location>
</feature>
<evidence type="ECO:0000256" key="1">
    <source>
        <dbReference type="ARBA" id="ARBA00004141"/>
    </source>
</evidence>
<dbReference type="EMBL" id="JAUEDM010000007">
    <property type="protein sequence ID" value="KAK3314157.1"/>
    <property type="molecule type" value="Genomic_DNA"/>
</dbReference>
<reference evidence="8" key="1">
    <citation type="journal article" date="2023" name="Mol. Phylogenet. Evol.">
        <title>Genome-scale phylogeny and comparative genomics of the fungal order Sordariales.</title>
        <authorList>
            <person name="Hensen N."/>
            <person name="Bonometti L."/>
            <person name="Westerberg I."/>
            <person name="Brannstrom I.O."/>
            <person name="Guillou S."/>
            <person name="Cros-Aarteil S."/>
            <person name="Calhoun S."/>
            <person name="Haridas S."/>
            <person name="Kuo A."/>
            <person name="Mondo S."/>
            <person name="Pangilinan J."/>
            <person name="Riley R."/>
            <person name="LaButti K."/>
            <person name="Andreopoulos B."/>
            <person name="Lipzen A."/>
            <person name="Chen C."/>
            <person name="Yan M."/>
            <person name="Daum C."/>
            <person name="Ng V."/>
            <person name="Clum A."/>
            <person name="Steindorff A."/>
            <person name="Ohm R.A."/>
            <person name="Martin F."/>
            <person name="Silar P."/>
            <person name="Natvig D.O."/>
            <person name="Lalanne C."/>
            <person name="Gautier V."/>
            <person name="Ament-Velasquez S.L."/>
            <person name="Kruys A."/>
            <person name="Hutchinson M.I."/>
            <person name="Powell A.J."/>
            <person name="Barry K."/>
            <person name="Miller A.N."/>
            <person name="Grigoriev I.V."/>
            <person name="Debuchy R."/>
            <person name="Gladieux P."/>
            <person name="Hiltunen Thoren M."/>
            <person name="Johannesson H."/>
        </authorList>
    </citation>
    <scope>NUCLEOTIDE SEQUENCE</scope>
    <source>
        <strain evidence="8">CBS 118394</strain>
    </source>
</reference>
<dbReference type="PANTHER" id="PTHR33048">
    <property type="entry name" value="PTH11-LIKE INTEGRAL MEMBRANE PROTEIN (AFU_ORTHOLOGUE AFUA_5G11245)"/>
    <property type="match status" value="1"/>
</dbReference>
<organism evidence="8 9">
    <name type="scientific">Apodospora peruviana</name>
    <dbReference type="NCBI Taxonomy" id="516989"/>
    <lineage>
        <taxon>Eukaryota</taxon>
        <taxon>Fungi</taxon>
        <taxon>Dikarya</taxon>
        <taxon>Ascomycota</taxon>
        <taxon>Pezizomycotina</taxon>
        <taxon>Sordariomycetes</taxon>
        <taxon>Sordariomycetidae</taxon>
        <taxon>Sordariales</taxon>
        <taxon>Lasiosphaeriaceae</taxon>
        <taxon>Apodospora</taxon>
    </lineage>
</organism>
<sequence>ENNSGELITSLTVVGSLSFVIMVLRFFCKGRYAKQFGIDDGLLGLAWCCLMAYITLVCLGTRYGLGMHIFDPAFDFSVLPTANKYLFVGEFFGIVGITVAKTSFCFTLLRLSVAKWHKWLIWTCIVTVNLVMWPCAISFFVGCTPLEKKWDDTIEGHCIDNTPIVHYAVFAGVYSAITDFVLAIFPWALVWNLQMRQVEKIGVCVCMSMGVLSGIFAIVKSAFLPPSLSDYTFKSTPLLIWSAAELSIVIMASSIPFLRLFWKELKEKT</sequence>
<proteinExistence type="inferred from homology"/>
<protein>
    <recommendedName>
        <fullName evidence="7">Rhodopsin domain-containing protein</fullName>
    </recommendedName>
</protein>
<evidence type="ECO:0000256" key="3">
    <source>
        <dbReference type="ARBA" id="ARBA00022989"/>
    </source>
</evidence>
<feature type="non-terminal residue" evidence="8">
    <location>
        <position position="269"/>
    </location>
</feature>
<accession>A0AAE0HX26</accession>
<comment type="caution">
    <text evidence="8">The sequence shown here is derived from an EMBL/GenBank/DDBJ whole genome shotgun (WGS) entry which is preliminary data.</text>
</comment>
<feature type="non-terminal residue" evidence="8">
    <location>
        <position position="1"/>
    </location>
</feature>
<evidence type="ECO:0000256" key="4">
    <source>
        <dbReference type="ARBA" id="ARBA00023136"/>
    </source>
</evidence>
<feature type="transmembrane region" description="Helical" evidence="6">
    <location>
        <begin position="201"/>
        <end position="219"/>
    </location>
</feature>
<evidence type="ECO:0000256" key="6">
    <source>
        <dbReference type="SAM" id="Phobius"/>
    </source>
</evidence>
<feature type="transmembrane region" description="Helical" evidence="6">
    <location>
        <begin position="85"/>
        <end position="107"/>
    </location>
</feature>
<keyword evidence="4 6" id="KW-0472">Membrane</keyword>
<name>A0AAE0HX26_9PEZI</name>
<dbReference type="InterPro" id="IPR049326">
    <property type="entry name" value="Rhodopsin_dom_fungi"/>
</dbReference>
<dbReference type="Pfam" id="PF20684">
    <property type="entry name" value="Fung_rhodopsin"/>
    <property type="match status" value="1"/>
</dbReference>
<evidence type="ECO:0000256" key="5">
    <source>
        <dbReference type="ARBA" id="ARBA00038359"/>
    </source>
</evidence>
<evidence type="ECO:0000259" key="7">
    <source>
        <dbReference type="Pfam" id="PF20684"/>
    </source>
</evidence>
<dbReference type="Proteomes" id="UP001283341">
    <property type="component" value="Unassembled WGS sequence"/>
</dbReference>
<feature type="transmembrane region" description="Helical" evidence="6">
    <location>
        <begin position="6"/>
        <end position="28"/>
    </location>
</feature>
<dbReference type="InterPro" id="IPR052337">
    <property type="entry name" value="SAT4-like"/>
</dbReference>
<evidence type="ECO:0000313" key="8">
    <source>
        <dbReference type="EMBL" id="KAK3314157.1"/>
    </source>
</evidence>
<dbReference type="PANTHER" id="PTHR33048:SF42">
    <property type="entry name" value="INTEGRAL MEMBRANE PROTEIN"/>
    <property type="match status" value="1"/>
</dbReference>
<feature type="domain" description="Rhodopsin" evidence="7">
    <location>
        <begin position="24"/>
        <end position="261"/>
    </location>
</feature>
<dbReference type="GO" id="GO:0016020">
    <property type="term" value="C:membrane"/>
    <property type="evidence" value="ECO:0007669"/>
    <property type="project" value="UniProtKB-SubCell"/>
</dbReference>
<gene>
    <name evidence="8" type="ORF">B0H66DRAFT_461006</name>
</gene>
<feature type="transmembrane region" description="Helical" evidence="6">
    <location>
        <begin position="164"/>
        <end position="189"/>
    </location>
</feature>
<evidence type="ECO:0000256" key="2">
    <source>
        <dbReference type="ARBA" id="ARBA00022692"/>
    </source>
</evidence>
<feature type="transmembrane region" description="Helical" evidence="6">
    <location>
        <begin position="119"/>
        <end position="141"/>
    </location>
</feature>
<comment type="similarity">
    <text evidence="5">Belongs to the SAT4 family.</text>
</comment>
<keyword evidence="9" id="KW-1185">Reference proteome</keyword>
<keyword evidence="2 6" id="KW-0812">Transmembrane</keyword>
<evidence type="ECO:0000313" key="9">
    <source>
        <dbReference type="Proteomes" id="UP001283341"/>
    </source>
</evidence>
<keyword evidence="3 6" id="KW-1133">Transmembrane helix</keyword>
<reference evidence="8" key="2">
    <citation type="submission" date="2023-06" db="EMBL/GenBank/DDBJ databases">
        <authorList>
            <consortium name="Lawrence Berkeley National Laboratory"/>
            <person name="Haridas S."/>
            <person name="Hensen N."/>
            <person name="Bonometti L."/>
            <person name="Westerberg I."/>
            <person name="Brannstrom I.O."/>
            <person name="Guillou S."/>
            <person name="Cros-Aarteil S."/>
            <person name="Calhoun S."/>
            <person name="Kuo A."/>
            <person name="Mondo S."/>
            <person name="Pangilinan J."/>
            <person name="Riley R."/>
            <person name="Labutti K."/>
            <person name="Andreopoulos B."/>
            <person name="Lipzen A."/>
            <person name="Chen C."/>
            <person name="Yanf M."/>
            <person name="Daum C."/>
            <person name="Ng V."/>
            <person name="Clum A."/>
            <person name="Steindorff A."/>
            <person name="Ohm R."/>
            <person name="Martin F."/>
            <person name="Silar P."/>
            <person name="Natvig D."/>
            <person name="Lalanne C."/>
            <person name="Gautier V."/>
            <person name="Ament-Velasquez S.L."/>
            <person name="Kruys A."/>
            <person name="Hutchinson M.I."/>
            <person name="Powell A.J."/>
            <person name="Barry K."/>
            <person name="Miller A.N."/>
            <person name="Grigoriev I.V."/>
            <person name="Debuchy R."/>
            <person name="Gladieux P."/>
            <person name="Thoren M.H."/>
            <person name="Johannesson H."/>
        </authorList>
    </citation>
    <scope>NUCLEOTIDE SEQUENCE</scope>
    <source>
        <strain evidence="8">CBS 118394</strain>
    </source>
</reference>
<comment type="subcellular location">
    <subcellularLocation>
        <location evidence="1">Membrane</location>
        <topology evidence="1">Multi-pass membrane protein</topology>
    </subcellularLocation>
</comment>
<feature type="transmembrane region" description="Helical" evidence="6">
    <location>
        <begin position="239"/>
        <end position="262"/>
    </location>
</feature>